<dbReference type="OrthoDB" id="277888at2759"/>
<feature type="region of interest" description="Disordered" evidence="9">
    <location>
        <begin position="660"/>
        <end position="682"/>
    </location>
</feature>
<name>A0A0B7F2R5_THACB</name>
<dbReference type="PANTHER" id="PTHR46749:SF1">
    <property type="entry name" value="COMPLEX III ASSEMBLY FACTOR LYRM7"/>
    <property type="match status" value="1"/>
</dbReference>
<keyword evidence="5" id="KW-0809">Transit peptide</keyword>
<evidence type="ECO:0000256" key="3">
    <source>
        <dbReference type="ARBA" id="ARBA00011589"/>
    </source>
</evidence>
<feature type="compositionally biased region" description="Low complexity" evidence="9">
    <location>
        <begin position="142"/>
        <end position="159"/>
    </location>
</feature>
<dbReference type="STRING" id="1108050.A0A0B7F2R5"/>
<evidence type="ECO:0000256" key="5">
    <source>
        <dbReference type="ARBA" id="ARBA00022946"/>
    </source>
</evidence>
<comment type="subcellular location">
    <subcellularLocation>
        <location evidence="1">Mitochondrion matrix</location>
    </subcellularLocation>
</comment>
<evidence type="ECO:0000256" key="7">
    <source>
        <dbReference type="ARBA" id="ARBA00023186"/>
    </source>
</evidence>
<evidence type="ECO:0000256" key="2">
    <source>
        <dbReference type="ARBA" id="ARBA00009949"/>
    </source>
</evidence>
<feature type="region of interest" description="Disordered" evidence="9">
    <location>
        <begin position="91"/>
        <end position="167"/>
    </location>
</feature>
<evidence type="ECO:0000256" key="1">
    <source>
        <dbReference type="ARBA" id="ARBA00004305"/>
    </source>
</evidence>
<gene>
    <name evidence="10" type="ORF">RSOLAG1IB_00896</name>
</gene>
<dbReference type="InterPro" id="IPR050435">
    <property type="entry name" value="MZM1/LYRM7"/>
</dbReference>
<reference evidence="10 11" key="1">
    <citation type="submission" date="2014-11" db="EMBL/GenBank/DDBJ databases">
        <authorList>
            <person name="Wibberg Daniel"/>
        </authorList>
    </citation>
    <scope>NUCLEOTIDE SEQUENCE [LARGE SCALE GENOMIC DNA]</scope>
    <source>
        <strain evidence="10">Rhizoctonia solani AG1-IB 7/3/14</strain>
    </source>
</reference>
<keyword evidence="6" id="KW-0496">Mitochondrion</keyword>
<proteinExistence type="inferred from homology"/>
<evidence type="ECO:0000256" key="6">
    <source>
        <dbReference type="ARBA" id="ARBA00023128"/>
    </source>
</evidence>
<evidence type="ECO:0000313" key="10">
    <source>
        <dbReference type="EMBL" id="CEL52356.1"/>
    </source>
</evidence>
<protein>
    <recommendedName>
        <fullName evidence="4">Mitochondrial zinc maintenance protein 1, mitochondrial</fullName>
    </recommendedName>
</protein>
<dbReference type="Proteomes" id="UP000059188">
    <property type="component" value="Unassembled WGS sequence"/>
</dbReference>
<comment type="subunit">
    <text evidence="3">Interacts with RIP1.</text>
</comment>
<evidence type="ECO:0000256" key="4">
    <source>
        <dbReference type="ARBA" id="ARBA00015108"/>
    </source>
</evidence>
<dbReference type="AlphaFoldDB" id="A0A0B7F2R5"/>
<evidence type="ECO:0000256" key="8">
    <source>
        <dbReference type="ARBA" id="ARBA00025268"/>
    </source>
</evidence>
<accession>A0A0B7F2R5</accession>
<dbReference type="PANTHER" id="PTHR46749">
    <property type="entry name" value="COMPLEX III ASSEMBLY FACTOR LYRM7"/>
    <property type="match status" value="1"/>
</dbReference>
<dbReference type="EMBL" id="LN679100">
    <property type="protein sequence ID" value="CEL52356.1"/>
    <property type="molecule type" value="Genomic_DNA"/>
</dbReference>
<dbReference type="InterPro" id="IPR045298">
    <property type="entry name" value="Complex1_LYR_LYRM7"/>
</dbReference>
<dbReference type="CDD" id="cd20267">
    <property type="entry name" value="Complex1_LYR_LYRM7"/>
    <property type="match status" value="1"/>
</dbReference>
<dbReference type="GO" id="GO:0034551">
    <property type="term" value="P:mitochondrial respiratory chain complex III assembly"/>
    <property type="evidence" value="ECO:0007669"/>
    <property type="project" value="InterPro"/>
</dbReference>
<sequence>MASPITPTLKSSARSAYRALLRASGTTFAGDDRVLSAFRDKVRTETIAGRQEADPTEYEARVKHAFEVADVLKKNVVQAVKEQGEHGAWKLRMTSDTELGSNEGVKAPYSRPARGTPRTKCGEDPNAVSPLPPRSLRHMVGSNSTRSYSTASSSSSPSSWNPDKREQGLEFEETYDRVRVQSLRNRLLEVNRRVSASPTGRECTTERILVEDKLGTLSARMEFLAAEMHDKIYPPSSNSNPAQSIVDLLLEQLPISPKCSAQLMGPPAQLRQYIRFLQNAAKYTNAVRDEAMSHTPEVRIAIAQLVETPAPGTRRPDNALEQLRAVQWRMLMIKRGIQGVTKSRTVSLSELMPMFNALQEAMRLISYAQECIQDLEDNGPRPEDARTLVEEIERAERGSCIMALRREMERRLAEGVVAKSVEETIADHGLPPTAEHVMRRSYLQMRQYESFFPSVLEVVTKAQQEDNLGYAKKWRKKLFSRSQKLLNSIRINTADFSEALDQLIESHPENDEKEALLHEARQVLDLPTSVSEEEFRLIFKKAKWGSWFEWADAITDRLVLVEELLDRAAAADRHLERYAWGESGVFEVDPDKKKLFFDARLNLVIIQDVLWRLRRRMKYDIEGLREAAVLLCEEPPSNFEISKSRHRKFQRPKGDRNLLERREPRIRDSSGDHSWHKTYDPKDVKSTNDAVNAFLILDE</sequence>
<dbReference type="GO" id="GO:0044183">
    <property type="term" value="F:protein folding chaperone"/>
    <property type="evidence" value="ECO:0007669"/>
    <property type="project" value="TreeGrafter"/>
</dbReference>
<keyword evidence="7" id="KW-0143">Chaperone</keyword>
<organism evidence="10 11">
    <name type="scientific">Thanatephorus cucumeris (strain AG1-IB / isolate 7/3/14)</name>
    <name type="common">Lettuce bottom rot fungus</name>
    <name type="synonym">Rhizoctonia solani</name>
    <dbReference type="NCBI Taxonomy" id="1108050"/>
    <lineage>
        <taxon>Eukaryota</taxon>
        <taxon>Fungi</taxon>
        <taxon>Dikarya</taxon>
        <taxon>Basidiomycota</taxon>
        <taxon>Agaricomycotina</taxon>
        <taxon>Agaricomycetes</taxon>
        <taxon>Cantharellales</taxon>
        <taxon>Ceratobasidiaceae</taxon>
        <taxon>Rhizoctonia</taxon>
        <taxon>Rhizoctonia solani AG-1</taxon>
    </lineage>
</organism>
<evidence type="ECO:0000313" key="11">
    <source>
        <dbReference type="Proteomes" id="UP000059188"/>
    </source>
</evidence>
<dbReference type="GO" id="GO:0005759">
    <property type="term" value="C:mitochondrial matrix"/>
    <property type="evidence" value="ECO:0007669"/>
    <property type="project" value="UniProtKB-SubCell"/>
</dbReference>
<comment type="function">
    <text evidence="8">Assembly factor required for Rieske Fe-S protein RIP1 incorporation into the cytochrome b-c1 (CIII) complex. Functions as a chaperone, binding to this subunit within the mitochondrial matrix and stabilizing it prior to its translocation and insertion into the late CIII dimeric intermediate within the mitochondrial inner membrane. Modulates the mitochondrial matrix zinc pool.</text>
</comment>
<keyword evidence="11" id="KW-1185">Reference proteome</keyword>
<evidence type="ECO:0000256" key="9">
    <source>
        <dbReference type="SAM" id="MobiDB-lite"/>
    </source>
</evidence>
<comment type="similarity">
    <text evidence="2">Belongs to the complex I LYR family. MZM1 subfamily.</text>
</comment>